<dbReference type="PIRSF" id="PIRSF002599">
    <property type="entry name" value="Cold_shock_A"/>
    <property type="match status" value="1"/>
</dbReference>
<evidence type="ECO:0000313" key="3">
    <source>
        <dbReference type="Proteomes" id="UP000480246"/>
    </source>
</evidence>
<keyword evidence="1" id="KW-0472">Membrane</keyword>
<name>A0A7C8KRE5_9BACI</name>
<dbReference type="InterPro" id="IPR012156">
    <property type="entry name" value="Cold_shock_CspA"/>
</dbReference>
<keyword evidence="1" id="KW-1133">Transmembrane helix</keyword>
<organism evidence="2 3">
    <name type="scientific">Gracilibacillus oryzae</name>
    <dbReference type="NCBI Taxonomy" id="1672701"/>
    <lineage>
        <taxon>Bacteria</taxon>
        <taxon>Bacillati</taxon>
        <taxon>Bacillota</taxon>
        <taxon>Bacilli</taxon>
        <taxon>Bacillales</taxon>
        <taxon>Bacillaceae</taxon>
        <taxon>Gracilibacillus</taxon>
    </lineage>
</organism>
<dbReference type="InterPro" id="IPR010718">
    <property type="entry name" value="DUF1294"/>
</dbReference>
<feature type="transmembrane region" description="Helical" evidence="1">
    <location>
        <begin position="67"/>
        <end position="87"/>
    </location>
</feature>
<protein>
    <submittedName>
        <fullName evidence="2">DUF1294 domain-containing protein</fullName>
    </submittedName>
</protein>
<gene>
    <name evidence="2" type="ORF">F9U64_05960</name>
</gene>
<keyword evidence="3" id="KW-1185">Reference proteome</keyword>
<sequence length="88" mass="10338">MLLIIYFIVINVIAFMVMGIDKRKARKHKWRIPESRIWLIAIIGGAIGATFGMNFFRHKTKHRSFRFFLPVLAVIDTGLLIWLKFFVS</sequence>
<accession>A0A7C8KRE5</accession>
<comment type="caution">
    <text evidence="2">The sequence shown here is derived from an EMBL/GenBank/DDBJ whole genome shotgun (WGS) entry which is preliminary data.</text>
</comment>
<dbReference type="OrthoDB" id="1698854at2"/>
<dbReference type="Pfam" id="PF06961">
    <property type="entry name" value="DUF1294"/>
    <property type="match status" value="1"/>
</dbReference>
<keyword evidence="1" id="KW-0812">Transmembrane</keyword>
<dbReference type="Proteomes" id="UP000480246">
    <property type="component" value="Unassembled WGS sequence"/>
</dbReference>
<evidence type="ECO:0000256" key="1">
    <source>
        <dbReference type="SAM" id="Phobius"/>
    </source>
</evidence>
<dbReference type="RefSeq" id="WP_153402089.1">
    <property type="nucleotide sequence ID" value="NZ_ML762426.1"/>
</dbReference>
<dbReference type="AlphaFoldDB" id="A0A7C8KRE5"/>
<proteinExistence type="predicted"/>
<feature type="transmembrane region" description="Helical" evidence="1">
    <location>
        <begin position="37"/>
        <end position="55"/>
    </location>
</feature>
<reference evidence="2 3" key="1">
    <citation type="submission" date="2019-10" db="EMBL/GenBank/DDBJ databases">
        <title>Gracilibacillus sp. nov. isolated from rice seeds.</title>
        <authorList>
            <person name="He S."/>
        </authorList>
    </citation>
    <scope>NUCLEOTIDE SEQUENCE [LARGE SCALE GENOMIC DNA]</scope>
    <source>
        <strain evidence="2 3">TD8</strain>
    </source>
</reference>
<dbReference type="GO" id="GO:0003676">
    <property type="term" value="F:nucleic acid binding"/>
    <property type="evidence" value="ECO:0007669"/>
    <property type="project" value="InterPro"/>
</dbReference>
<dbReference type="EMBL" id="WEID01000026">
    <property type="protein sequence ID" value="KAB8138173.1"/>
    <property type="molecule type" value="Genomic_DNA"/>
</dbReference>
<feature type="transmembrane region" description="Helical" evidence="1">
    <location>
        <begin position="6"/>
        <end position="25"/>
    </location>
</feature>
<evidence type="ECO:0000313" key="2">
    <source>
        <dbReference type="EMBL" id="KAB8138173.1"/>
    </source>
</evidence>